<feature type="region of interest" description="Disordered" evidence="2">
    <location>
        <begin position="1"/>
        <end position="53"/>
    </location>
</feature>
<dbReference type="Gene3D" id="3.90.640.10">
    <property type="entry name" value="Actin, Chain A, domain 4"/>
    <property type="match status" value="1"/>
</dbReference>
<feature type="compositionally biased region" description="Polar residues" evidence="2">
    <location>
        <begin position="30"/>
        <end position="50"/>
    </location>
</feature>
<gene>
    <name evidence="3" type="ORF">LECACI_7A000086</name>
</gene>
<sequence>MAALTASSEPNASRPQPRTRPSATDFARQGTASPSSPRTPTVGRTISGKFNSPGAFREQDDIVIYELGARHFSAGFAGESKPRCIIPFTPDDLRRVGDFRQYDAEYVRNRRKADLGKEWGEGYVLYNLNLAEQDLGIVQDRLERVLRKIMVEHLQLDTKPRKAILTAPSMLPTPLVETALRVLFGHFTQPPSISLLTHPAMCCIASGLRHALVIDIGWEETVVTAVGEYKEVAQRRSIRAGRRLTREMGNVLEQGMRAQGLDNARVTFAEAEDITQRVAWCRPREESVDGDGHEIELPIPATDPPRHFMLPFDKLADPAEKALFASESPIDDDHELPLQVLAFRVLFSLPQDFRALCESRVILTGGISNIPGLKQRLLQELEHLIETRTWNPISNYGSAKRPLGERSVNLGWPKVLQENRNGVGKEGKDSPPVPLSPTKMPLQETIPHADRKHDDIKDPITIKADSESSKGKERPVFGTMRGVETLGPWAGASLVASLRVKSVHEIEREDFFRNGLRNGAADL</sequence>
<dbReference type="SUPFAM" id="SSF53067">
    <property type="entry name" value="Actin-like ATPase domain"/>
    <property type="match status" value="2"/>
</dbReference>
<protein>
    <recommendedName>
        <fullName evidence="5">Actin-like ATPase domain-containing protein</fullName>
    </recommendedName>
</protein>
<dbReference type="InterPro" id="IPR004000">
    <property type="entry name" value="Actin"/>
</dbReference>
<feature type="region of interest" description="Disordered" evidence="2">
    <location>
        <begin position="420"/>
        <end position="441"/>
    </location>
</feature>
<dbReference type="InterPro" id="IPR043129">
    <property type="entry name" value="ATPase_NBD"/>
</dbReference>
<dbReference type="AlphaFoldDB" id="A0AAI8YR36"/>
<feature type="compositionally biased region" description="Polar residues" evidence="2">
    <location>
        <begin position="1"/>
        <end position="22"/>
    </location>
</feature>
<dbReference type="Pfam" id="PF00022">
    <property type="entry name" value="Actin"/>
    <property type="match status" value="1"/>
</dbReference>
<evidence type="ECO:0008006" key="5">
    <source>
        <dbReference type="Google" id="ProtNLM"/>
    </source>
</evidence>
<dbReference type="EMBL" id="CAVMBE010000001">
    <property type="protein sequence ID" value="CAK3742076.1"/>
    <property type="molecule type" value="Genomic_DNA"/>
</dbReference>
<reference evidence="3" key="1">
    <citation type="submission" date="2023-11" db="EMBL/GenBank/DDBJ databases">
        <authorList>
            <person name="Alioto T."/>
            <person name="Alioto T."/>
            <person name="Gomez Garrido J."/>
        </authorList>
    </citation>
    <scope>NUCLEOTIDE SEQUENCE</scope>
</reference>
<keyword evidence="4" id="KW-1185">Reference proteome</keyword>
<comment type="similarity">
    <text evidence="1">Belongs to the actin family.</text>
</comment>
<dbReference type="PANTHER" id="PTHR11937">
    <property type="entry name" value="ACTIN"/>
    <property type="match status" value="1"/>
</dbReference>
<evidence type="ECO:0000256" key="2">
    <source>
        <dbReference type="SAM" id="MobiDB-lite"/>
    </source>
</evidence>
<evidence type="ECO:0000313" key="3">
    <source>
        <dbReference type="EMBL" id="CAK3742076.1"/>
    </source>
</evidence>
<accession>A0AAI8YR36</accession>
<organism evidence="3 4">
    <name type="scientific">Lecanosticta acicola</name>
    <dbReference type="NCBI Taxonomy" id="111012"/>
    <lineage>
        <taxon>Eukaryota</taxon>
        <taxon>Fungi</taxon>
        <taxon>Dikarya</taxon>
        <taxon>Ascomycota</taxon>
        <taxon>Pezizomycotina</taxon>
        <taxon>Dothideomycetes</taxon>
        <taxon>Dothideomycetidae</taxon>
        <taxon>Mycosphaerellales</taxon>
        <taxon>Mycosphaerellaceae</taxon>
        <taxon>Lecanosticta</taxon>
    </lineage>
</organism>
<dbReference type="Proteomes" id="UP001296104">
    <property type="component" value="Unassembled WGS sequence"/>
</dbReference>
<evidence type="ECO:0000313" key="4">
    <source>
        <dbReference type="Proteomes" id="UP001296104"/>
    </source>
</evidence>
<dbReference type="SMART" id="SM00268">
    <property type="entry name" value="ACTIN"/>
    <property type="match status" value="1"/>
</dbReference>
<name>A0AAI8YR36_9PEZI</name>
<dbReference type="Gene3D" id="3.30.420.40">
    <property type="match status" value="2"/>
</dbReference>
<comment type="caution">
    <text evidence="3">The sequence shown here is derived from an EMBL/GenBank/DDBJ whole genome shotgun (WGS) entry which is preliminary data.</text>
</comment>
<proteinExistence type="inferred from homology"/>
<evidence type="ECO:0000256" key="1">
    <source>
        <dbReference type="RuleBase" id="RU000487"/>
    </source>
</evidence>